<name>A2FIH9_TRIV3</name>
<proteinExistence type="predicted"/>
<sequence>MINVLEKSILSQCTHLYSIKLSSNLISIDGYAFQQTYLRTFDIPDSVRSIGENVFYNCSHLKSVTIGKGITTLNNLFKLSSISEFHIPSHITQINVKCFEAVPYIQVTIDKDHPVYYIKDNFIIRRVDNAIICSFGELPKTIQIPDEIEQINSITLNQKWEKANDGFGGEFYENYDKLPNIVILPESFVNGIPNEILGIKLVCYKGTYLLGQDYGEISSSAEIPTEYDASDKYPSNMMFDKEILGQNCNSKNYISKSKWRHINGLTTLEITLIVITILLFFVLIGFFVMFFVSSRKNKKKDSDSGFNQNQI</sequence>
<evidence type="ECO:0000256" key="1">
    <source>
        <dbReference type="SAM" id="Phobius"/>
    </source>
</evidence>
<accession>A2FIH9</accession>
<keyword evidence="1" id="KW-0472">Membrane</keyword>
<evidence type="ECO:0000313" key="2">
    <source>
        <dbReference type="EMBL" id="EAX95296.1"/>
    </source>
</evidence>
<dbReference type="InterPro" id="IPR026906">
    <property type="entry name" value="LRR_5"/>
</dbReference>
<keyword evidence="1" id="KW-0812">Transmembrane</keyword>
<reference evidence="2" key="2">
    <citation type="journal article" date="2007" name="Science">
        <title>Draft genome sequence of the sexually transmitted pathogen Trichomonas vaginalis.</title>
        <authorList>
            <person name="Carlton J.M."/>
            <person name="Hirt R.P."/>
            <person name="Silva J.C."/>
            <person name="Delcher A.L."/>
            <person name="Schatz M."/>
            <person name="Zhao Q."/>
            <person name="Wortman J.R."/>
            <person name="Bidwell S.L."/>
            <person name="Alsmark U.C.M."/>
            <person name="Besteiro S."/>
            <person name="Sicheritz-Ponten T."/>
            <person name="Noel C.J."/>
            <person name="Dacks J.B."/>
            <person name="Foster P.G."/>
            <person name="Simillion C."/>
            <person name="Van de Peer Y."/>
            <person name="Miranda-Saavedra D."/>
            <person name="Barton G.J."/>
            <person name="Westrop G.D."/>
            <person name="Mueller S."/>
            <person name="Dessi D."/>
            <person name="Fiori P.L."/>
            <person name="Ren Q."/>
            <person name="Paulsen I."/>
            <person name="Zhang H."/>
            <person name="Bastida-Corcuera F.D."/>
            <person name="Simoes-Barbosa A."/>
            <person name="Brown M.T."/>
            <person name="Hayes R.D."/>
            <person name="Mukherjee M."/>
            <person name="Okumura C.Y."/>
            <person name="Schneider R."/>
            <person name="Smith A.J."/>
            <person name="Vanacova S."/>
            <person name="Villalvazo M."/>
            <person name="Haas B.J."/>
            <person name="Pertea M."/>
            <person name="Feldblyum T.V."/>
            <person name="Utterback T.R."/>
            <person name="Shu C.L."/>
            <person name="Osoegawa K."/>
            <person name="de Jong P.J."/>
            <person name="Hrdy I."/>
            <person name="Horvathova L."/>
            <person name="Zubacova Z."/>
            <person name="Dolezal P."/>
            <person name="Malik S.B."/>
            <person name="Logsdon J.M. Jr."/>
            <person name="Henze K."/>
            <person name="Gupta A."/>
            <person name="Wang C.C."/>
            <person name="Dunne R.L."/>
            <person name="Upcroft J.A."/>
            <person name="Upcroft P."/>
            <person name="White O."/>
            <person name="Salzberg S.L."/>
            <person name="Tang P."/>
            <person name="Chiu C.-H."/>
            <person name="Lee Y.-S."/>
            <person name="Embley T.M."/>
            <person name="Coombs G.H."/>
            <person name="Mottram J.C."/>
            <person name="Tachezy J."/>
            <person name="Fraser-Liggett C.M."/>
            <person name="Johnson P.J."/>
        </authorList>
    </citation>
    <scope>NUCLEOTIDE SEQUENCE [LARGE SCALE GENOMIC DNA]</scope>
    <source>
        <strain evidence="2">G3</strain>
    </source>
</reference>
<dbReference type="VEuPathDB" id="TrichDB:TVAG_270870"/>
<evidence type="ECO:0000313" key="3">
    <source>
        <dbReference type="Proteomes" id="UP000001542"/>
    </source>
</evidence>
<dbReference type="Gene3D" id="3.80.10.10">
    <property type="entry name" value="Ribonuclease Inhibitor"/>
    <property type="match status" value="1"/>
</dbReference>
<dbReference type="VEuPathDB" id="TrichDB:TVAGG3_0014860"/>
<reference evidence="2" key="1">
    <citation type="submission" date="2006-10" db="EMBL/GenBank/DDBJ databases">
        <authorList>
            <person name="Amadeo P."/>
            <person name="Zhao Q."/>
            <person name="Wortman J."/>
            <person name="Fraser-Liggett C."/>
            <person name="Carlton J."/>
        </authorList>
    </citation>
    <scope>NUCLEOTIDE SEQUENCE</scope>
    <source>
        <strain evidence="2">G3</strain>
    </source>
</reference>
<dbReference type="KEGG" id="tva:4753044"/>
<feature type="transmembrane region" description="Helical" evidence="1">
    <location>
        <begin position="270"/>
        <end position="292"/>
    </location>
</feature>
<dbReference type="InterPro" id="IPR032675">
    <property type="entry name" value="LRR_dom_sf"/>
</dbReference>
<keyword evidence="3" id="KW-1185">Reference proteome</keyword>
<keyword evidence="1" id="KW-1133">Transmembrane helix</keyword>
<protein>
    <submittedName>
        <fullName evidence="2">Surface antigen BspA-like</fullName>
    </submittedName>
</protein>
<dbReference type="SMR" id="A2FIH9"/>
<dbReference type="Proteomes" id="UP000001542">
    <property type="component" value="Unassembled WGS sequence"/>
</dbReference>
<gene>
    <name evidence="2" type="ORF">TVAG_270870</name>
</gene>
<dbReference type="STRING" id="5722.A2FIH9"/>
<dbReference type="EMBL" id="DS113813">
    <property type="protein sequence ID" value="EAX95296.1"/>
    <property type="molecule type" value="Genomic_DNA"/>
</dbReference>
<dbReference type="SUPFAM" id="SSF52058">
    <property type="entry name" value="L domain-like"/>
    <property type="match status" value="1"/>
</dbReference>
<dbReference type="Pfam" id="PF13306">
    <property type="entry name" value="LRR_5"/>
    <property type="match status" value="1"/>
</dbReference>
<dbReference type="InParanoid" id="A2FIH9"/>
<dbReference type="AlphaFoldDB" id="A2FIH9"/>
<dbReference type="RefSeq" id="XP_001308226.1">
    <property type="nucleotide sequence ID" value="XM_001308225.1"/>
</dbReference>
<organism evidence="2 3">
    <name type="scientific">Trichomonas vaginalis (strain ATCC PRA-98 / G3)</name>
    <dbReference type="NCBI Taxonomy" id="412133"/>
    <lineage>
        <taxon>Eukaryota</taxon>
        <taxon>Metamonada</taxon>
        <taxon>Parabasalia</taxon>
        <taxon>Trichomonadida</taxon>
        <taxon>Trichomonadidae</taxon>
        <taxon>Trichomonas</taxon>
    </lineage>
</organism>
<dbReference type="CDD" id="cd12087">
    <property type="entry name" value="TM_EGFR-like"/>
    <property type="match status" value="1"/>
</dbReference>